<gene>
    <name evidence="5" type="ORF">HD598_000393</name>
</gene>
<dbReference type="SUPFAM" id="SSF48008">
    <property type="entry name" value="GntR ligand-binding domain-like"/>
    <property type="match status" value="1"/>
</dbReference>
<evidence type="ECO:0000259" key="4">
    <source>
        <dbReference type="PROSITE" id="PS50949"/>
    </source>
</evidence>
<dbReference type="InterPro" id="IPR000524">
    <property type="entry name" value="Tscrpt_reg_HTH_GntR"/>
</dbReference>
<evidence type="ECO:0000313" key="6">
    <source>
        <dbReference type="Proteomes" id="UP000580797"/>
    </source>
</evidence>
<protein>
    <submittedName>
        <fullName evidence="5">DNA-binding GntR family transcriptional regulator</fullName>
    </submittedName>
</protein>
<evidence type="ECO:0000256" key="3">
    <source>
        <dbReference type="ARBA" id="ARBA00023163"/>
    </source>
</evidence>
<reference evidence="5 6" key="1">
    <citation type="submission" date="2020-08" db="EMBL/GenBank/DDBJ databases">
        <title>Sequencing the genomes of 1000 actinobacteria strains.</title>
        <authorList>
            <person name="Klenk H.-P."/>
        </authorList>
    </citation>
    <scope>NUCLEOTIDE SEQUENCE [LARGE SCALE GENOMIC DNA]</scope>
    <source>
        <strain evidence="5 6">DSM 105783</strain>
    </source>
</reference>
<proteinExistence type="predicted"/>
<dbReference type="Pfam" id="PF07729">
    <property type="entry name" value="FCD"/>
    <property type="match status" value="1"/>
</dbReference>
<accession>A0A7W8TRQ2</accession>
<dbReference type="CDD" id="cd07377">
    <property type="entry name" value="WHTH_GntR"/>
    <property type="match status" value="1"/>
</dbReference>
<feature type="domain" description="HTH gntR-type" evidence="4">
    <location>
        <begin position="1"/>
        <end position="68"/>
    </location>
</feature>
<dbReference type="Proteomes" id="UP000580797">
    <property type="component" value="Unassembled WGS sequence"/>
</dbReference>
<dbReference type="AlphaFoldDB" id="A0A7W8TRQ2"/>
<keyword evidence="2 5" id="KW-0238">DNA-binding</keyword>
<dbReference type="GO" id="GO:0003677">
    <property type="term" value="F:DNA binding"/>
    <property type="evidence" value="ECO:0007669"/>
    <property type="project" value="UniProtKB-KW"/>
</dbReference>
<dbReference type="PANTHER" id="PTHR43537:SF49">
    <property type="entry name" value="TRANSCRIPTIONAL REGULATORY PROTEIN"/>
    <property type="match status" value="1"/>
</dbReference>
<organism evidence="5 6">
    <name type="scientific">Neomicrococcus aestuarii</name>
    <dbReference type="NCBI Taxonomy" id="556325"/>
    <lineage>
        <taxon>Bacteria</taxon>
        <taxon>Bacillati</taxon>
        <taxon>Actinomycetota</taxon>
        <taxon>Actinomycetes</taxon>
        <taxon>Micrococcales</taxon>
        <taxon>Micrococcaceae</taxon>
        <taxon>Neomicrococcus</taxon>
    </lineage>
</organism>
<dbReference type="PRINTS" id="PR00035">
    <property type="entry name" value="HTHGNTR"/>
</dbReference>
<dbReference type="PANTHER" id="PTHR43537">
    <property type="entry name" value="TRANSCRIPTIONAL REGULATOR, GNTR FAMILY"/>
    <property type="match status" value="1"/>
</dbReference>
<keyword evidence="1" id="KW-0805">Transcription regulation</keyword>
<keyword evidence="3" id="KW-0804">Transcription</keyword>
<comment type="caution">
    <text evidence="5">The sequence shown here is derived from an EMBL/GenBank/DDBJ whole genome shotgun (WGS) entry which is preliminary data.</text>
</comment>
<dbReference type="InterPro" id="IPR036390">
    <property type="entry name" value="WH_DNA-bd_sf"/>
</dbReference>
<dbReference type="Gene3D" id="1.10.10.10">
    <property type="entry name" value="Winged helix-like DNA-binding domain superfamily/Winged helix DNA-binding domain"/>
    <property type="match status" value="1"/>
</dbReference>
<sequence length="214" mass="23189">MRASDKAYETLRDEILDGTISPGTVLGEVEQSERLGVSRTPLREALARLAAEGLAIQQRGRGTVVSDVSLDHVEDLFELRSALEVQAARLAARRVTAQQEASFLELALRFRTASQVDAGFVATDYYALAASLDAAIDEAVRNDYLANALKGLRTHLARVRRLAQDQPTRLAASASEHALIAEAIAQGSPELAEAATRVHLNQSLQHIQKQTAHS</sequence>
<evidence type="ECO:0000313" key="5">
    <source>
        <dbReference type="EMBL" id="MBB5511706.1"/>
    </source>
</evidence>
<dbReference type="Gene3D" id="1.20.120.530">
    <property type="entry name" value="GntR ligand-binding domain-like"/>
    <property type="match status" value="1"/>
</dbReference>
<dbReference type="InterPro" id="IPR008920">
    <property type="entry name" value="TF_FadR/GntR_C"/>
</dbReference>
<evidence type="ECO:0000256" key="2">
    <source>
        <dbReference type="ARBA" id="ARBA00023125"/>
    </source>
</evidence>
<name>A0A7W8TRQ2_9MICC</name>
<dbReference type="InterPro" id="IPR011711">
    <property type="entry name" value="GntR_C"/>
</dbReference>
<evidence type="ECO:0000256" key="1">
    <source>
        <dbReference type="ARBA" id="ARBA00023015"/>
    </source>
</evidence>
<dbReference type="SMART" id="SM00895">
    <property type="entry name" value="FCD"/>
    <property type="match status" value="1"/>
</dbReference>
<dbReference type="SMART" id="SM00345">
    <property type="entry name" value="HTH_GNTR"/>
    <property type="match status" value="1"/>
</dbReference>
<dbReference type="EMBL" id="JACHDR010000001">
    <property type="protein sequence ID" value="MBB5511706.1"/>
    <property type="molecule type" value="Genomic_DNA"/>
</dbReference>
<dbReference type="RefSeq" id="WP_183663453.1">
    <property type="nucleotide sequence ID" value="NZ_BAAARH010000018.1"/>
</dbReference>
<dbReference type="InterPro" id="IPR036388">
    <property type="entry name" value="WH-like_DNA-bd_sf"/>
</dbReference>
<dbReference type="PROSITE" id="PS50949">
    <property type="entry name" value="HTH_GNTR"/>
    <property type="match status" value="1"/>
</dbReference>
<dbReference type="GO" id="GO:0003700">
    <property type="term" value="F:DNA-binding transcription factor activity"/>
    <property type="evidence" value="ECO:0007669"/>
    <property type="project" value="InterPro"/>
</dbReference>
<dbReference type="SUPFAM" id="SSF46785">
    <property type="entry name" value="Winged helix' DNA-binding domain"/>
    <property type="match status" value="1"/>
</dbReference>
<dbReference type="Pfam" id="PF00392">
    <property type="entry name" value="GntR"/>
    <property type="match status" value="1"/>
</dbReference>